<reference evidence="1 2" key="1">
    <citation type="submission" date="2016-11" db="EMBL/GenBank/DDBJ databases">
        <authorList>
            <person name="Jaros S."/>
            <person name="Januszkiewicz K."/>
            <person name="Wedrychowicz H."/>
        </authorList>
    </citation>
    <scope>NUCLEOTIDE SEQUENCE [LARGE SCALE GENOMIC DNA]</scope>
    <source>
        <strain evidence="1 2">CECT 7868</strain>
    </source>
</reference>
<sequence length="371" mass="43104">MFENKNIIVGKSNHVFTNLYIDMLIHNCHIHPDNLGLITLDDEKNTCLPAEHDIFIDYYKNYQLQELSTAKTITFISLNAYNSFLIQALLDFSGVNADKIYIHLTEDELSRWKETHEQYGEIRETKKNSVSSCCLSVLPRIKHFIASEQAFRPEMEILLKRTDFTIVDARDAFSVMPVQLLNKFRELYSEQTQHTQPENKILIGAKRGVFKYLEIISFLRALDKAGILRDYKYMIFTYEKRKFFRVMIDLYCLYLRHIRKTIIDISYPTVTNSVTYNALLVSCSHIILQPRGSMTSVKEFIKMGRGVVHVEKDTRNHLELTLSVGVDVAAYSDPAELAENIKNNHIDIHANQLKVTQRFKDSFAKLNALYK</sequence>
<keyword evidence="2" id="KW-1185">Reference proteome</keyword>
<dbReference type="AlphaFoldDB" id="A0A1M6B1Y9"/>
<evidence type="ECO:0000313" key="2">
    <source>
        <dbReference type="Proteomes" id="UP000184608"/>
    </source>
</evidence>
<proteinExistence type="predicted"/>
<accession>A0A1M6B1Y9</accession>
<dbReference type="OrthoDB" id="5856998at2"/>
<gene>
    <name evidence="1" type="ORF">VA7868_03689</name>
</gene>
<protein>
    <recommendedName>
        <fullName evidence="3">Capsule polysaccharide biosynthesis protein</fullName>
    </recommendedName>
</protein>
<organism evidence="1 2">
    <name type="scientific">Vibrio aerogenes CECT 7868</name>
    <dbReference type="NCBI Taxonomy" id="1216006"/>
    <lineage>
        <taxon>Bacteria</taxon>
        <taxon>Pseudomonadati</taxon>
        <taxon>Pseudomonadota</taxon>
        <taxon>Gammaproteobacteria</taxon>
        <taxon>Vibrionales</taxon>
        <taxon>Vibrionaceae</taxon>
        <taxon>Vibrio</taxon>
    </lineage>
</organism>
<dbReference type="Proteomes" id="UP000184608">
    <property type="component" value="Unassembled WGS sequence"/>
</dbReference>
<dbReference type="EMBL" id="FQXZ01000040">
    <property type="protein sequence ID" value="SHI42700.1"/>
    <property type="molecule type" value="Genomic_DNA"/>
</dbReference>
<dbReference type="RefSeq" id="WP_073605357.1">
    <property type="nucleotide sequence ID" value="NZ_FQXZ01000040.1"/>
</dbReference>
<evidence type="ECO:0000313" key="1">
    <source>
        <dbReference type="EMBL" id="SHI42700.1"/>
    </source>
</evidence>
<name>A0A1M6B1Y9_9VIBR</name>
<evidence type="ECO:0008006" key="3">
    <source>
        <dbReference type="Google" id="ProtNLM"/>
    </source>
</evidence>